<keyword evidence="3 4" id="KW-0574">Periplasm</keyword>
<keyword evidence="2 4" id="KW-0732">Signal</keyword>
<proteinExistence type="inferred from homology"/>
<dbReference type="PANTHER" id="PTHR36307:SF1">
    <property type="entry name" value="FLAGELLA BASAL BODY P-RING FORMATION PROTEIN FLGA"/>
    <property type="match status" value="1"/>
</dbReference>
<dbReference type="AlphaFoldDB" id="A0A0G3BLN5"/>
<dbReference type="Gene3D" id="2.30.30.760">
    <property type="match status" value="1"/>
</dbReference>
<dbReference type="Proteomes" id="UP000035352">
    <property type="component" value="Chromosome"/>
</dbReference>
<protein>
    <recommendedName>
        <fullName evidence="4">Flagella basal body P-ring formation protein FlgA</fullName>
    </recommendedName>
</protein>
<keyword evidence="7" id="KW-0969">Cilium</keyword>
<dbReference type="InterPro" id="IPR017585">
    <property type="entry name" value="SAF_FlgA"/>
</dbReference>
<comment type="similarity">
    <text evidence="4">Belongs to the FlgA family.</text>
</comment>
<evidence type="ECO:0000259" key="6">
    <source>
        <dbReference type="SMART" id="SM00858"/>
    </source>
</evidence>
<dbReference type="STRING" id="413882.AAW51_3663"/>
<evidence type="ECO:0000256" key="3">
    <source>
        <dbReference type="ARBA" id="ARBA00022764"/>
    </source>
</evidence>
<dbReference type="EMBL" id="CP011371">
    <property type="protein sequence ID" value="AKJ30354.1"/>
    <property type="molecule type" value="Genomic_DNA"/>
</dbReference>
<evidence type="ECO:0000256" key="1">
    <source>
        <dbReference type="ARBA" id="ARBA00004418"/>
    </source>
</evidence>
<feature type="region of interest" description="Disordered" evidence="5">
    <location>
        <begin position="133"/>
        <end position="153"/>
    </location>
</feature>
<organism evidence="7 8">
    <name type="scientific">Caldimonas brevitalea</name>
    <dbReference type="NCBI Taxonomy" id="413882"/>
    <lineage>
        <taxon>Bacteria</taxon>
        <taxon>Pseudomonadati</taxon>
        <taxon>Pseudomonadota</taxon>
        <taxon>Betaproteobacteria</taxon>
        <taxon>Burkholderiales</taxon>
        <taxon>Sphaerotilaceae</taxon>
        <taxon>Caldimonas</taxon>
    </lineage>
</organism>
<accession>A0A0G3BLN5</accession>
<feature type="chain" id="PRO_5005117890" description="Flagella basal body P-ring formation protein FlgA" evidence="4">
    <location>
        <begin position="21"/>
        <end position="239"/>
    </location>
</feature>
<keyword evidence="4" id="KW-1005">Bacterial flagellum biogenesis</keyword>
<feature type="signal peptide" evidence="4">
    <location>
        <begin position="1"/>
        <end position="20"/>
    </location>
</feature>
<keyword evidence="8" id="KW-1185">Reference proteome</keyword>
<comment type="function">
    <text evidence="4">Involved in the assembly process of the P-ring formation. It may associate with FlgF on the rod constituting a structure essential for the P-ring assembly or may act as a modulator protein for the P-ring assembly.</text>
</comment>
<evidence type="ECO:0000256" key="2">
    <source>
        <dbReference type="ARBA" id="ARBA00022729"/>
    </source>
</evidence>
<evidence type="ECO:0000313" key="7">
    <source>
        <dbReference type="EMBL" id="AKJ30354.1"/>
    </source>
</evidence>
<feature type="domain" description="SAF" evidence="6">
    <location>
        <begin position="105"/>
        <end position="166"/>
    </location>
</feature>
<dbReference type="GO" id="GO:0044780">
    <property type="term" value="P:bacterial-type flagellum assembly"/>
    <property type="evidence" value="ECO:0007669"/>
    <property type="project" value="InterPro"/>
</dbReference>
<dbReference type="InterPro" id="IPR039246">
    <property type="entry name" value="Flagellar_FlgA"/>
</dbReference>
<dbReference type="CDD" id="cd11614">
    <property type="entry name" value="SAF_CpaB_FlgA_like"/>
    <property type="match status" value="1"/>
</dbReference>
<evidence type="ECO:0000256" key="5">
    <source>
        <dbReference type="SAM" id="MobiDB-lite"/>
    </source>
</evidence>
<gene>
    <name evidence="7" type="primary">flgA</name>
    <name evidence="7" type="ORF">AAW51_3663</name>
</gene>
<evidence type="ECO:0000256" key="4">
    <source>
        <dbReference type="RuleBase" id="RU362063"/>
    </source>
</evidence>
<dbReference type="PANTHER" id="PTHR36307">
    <property type="entry name" value="FLAGELLA BASAL BODY P-RING FORMATION PROTEIN FLGA"/>
    <property type="match status" value="1"/>
</dbReference>
<dbReference type="NCBIfam" id="TIGR03170">
    <property type="entry name" value="flgA_cterm"/>
    <property type="match status" value="1"/>
</dbReference>
<sequence length="239" mass="25303">MRCCGQAAVCCWLPLTLAAAAPRAEETVEQAARELLQQQAERDGLVNPVFSLTVLTGVRPLPPCPETPTVAPLDTRYPARMRFTVTCSAQTGWSQPVVVRAEVSADVAVTTGAIAAGTPIDPAGLRIERRSITSTPDALSDPQAAAGRASRRPLRAGQVLQQRQLYAPQVIKRGDAVRIVARHEGLEVSSAGEALEAGGQGETVRVRNTRTGKVIRGRITSSTTVEAEISAPMPAHSPD</sequence>
<dbReference type="InterPro" id="IPR013974">
    <property type="entry name" value="SAF"/>
</dbReference>
<dbReference type="KEGG" id="pbh:AAW51_3663"/>
<dbReference type="OrthoDB" id="8563889at2"/>
<keyword evidence="7" id="KW-0282">Flagellum</keyword>
<dbReference type="SMART" id="SM00858">
    <property type="entry name" value="SAF"/>
    <property type="match status" value="1"/>
</dbReference>
<evidence type="ECO:0000313" key="8">
    <source>
        <dbReference type="Proteomes" id="UP000035352"/>
    </source>
</evidence>
<dbReference type="Pfam" id="PF13144">
    <property type="entry name" value="ChapFlgA"/>
    <property type="match status" value="1"/>
</dbReference>
<name>A0A0G3BLN5_9BURK</name>
<dbReference type="GO" id="GO:0042597">
    <property type="term" value="C:periplasmic space"/>
    <property type="evidence" value="ECO:0007669"/>
    <property type="project" value="UniProtKB-SubCell"/>
</dbReference>
<reference evidence="7 8" key="1">
    <citation type="submission" date="2015-05" db="EMBL/GenBank/DDBJ databases">
        <authorList>
            <person name="Tang B."/>
            <person name="Yu Y."/>
        </authorList>
    </citation>
    <scope>NUCLEOTIDE SEQUENCE [LARGE SCALE GENOMIC DNA]</scope>
    <source>
        <strain evidence="7 8">DSM 7029</strain>
    </source>
</reference>
<comment type="subcellular location">
    <subcellularLocation>
        <location evidence="1 4">Periplasm</location>
    </subcellularLocation>
</comment>
<dbReference type="Gene3D" id="3.90.1210.10">
    <property type="entry name" value="Antifreeze-like/N-acetylneuraminic acid synthase C-terminal domain"/>
    <property type="match status" value="1"/>
</dbReference>
<dbReference type="PATRIC" id="fig|413882.6.peg.3828"/>
<keyword evidence="7" id="KW-0966">Cell projection</keyword>